<dbReference type="InterPro" id="IPR036651">
    <property type="entry name" value="Gln_synt_N_sf"/>
</dbReference>
<proteinExistence type="inferred from homology"/>
<dbReference type="GO" id="GO:0016787">
    <property type="term" value="F:hydrolase activity"/>
    <property type="evidence" value="ECO:0007669"/>
    <property type="project" value="InterPro"/>
</dbReference>
<evidence type="ECO:0000259" key="3">
    <source>
        <dbReference type="PROSITE" id="PS51987"/>
    </source>
</evidence>
<name>A0A9D4W628_PEA</name>
<sequence>MDLSELRKAIEEVELVDGHAHNLVALHSNLPFIHAFSEAQGDAIVSSQHSLSFKRNLRDLGELYGCESSLRGVEEYRRVSGLESTCSTCFKAARISAILMDDGLELDKKQDIEWHKSFTPFVGRILRIEKLAEKILDEDFPEGSRWTLDSFTNAFVSKLKSYPSYHHLTVAGEIFGLKSIAAYRSGLEINTNVTKQEAEEGLTQVLLAGKPIRIANKNLIDYIFLQSLEVAQSYDLPMQIHTGFGDKDLDMRLSNPLHLRSVFEDKRYSKSRIVLLHASYPFSREASYLASVYSQVFLDFGLAIPKLSVHGMISSLKELLDLAPINKVMFSTDGYAFPETYYLGAKKSREVVFSVLRDSCIDGDLSVSEAVEAAKDILARNAINFYKINISKSAVSAHNILPLNVIDDLESDISFVRIIWVDNSGQQRCRVVPKKRFNDVVTKNGVGLAFAVMGMTSFLDGPAAGSGLGAVGEARLTPDLSTKRPIPWSKKDEMVLGDLNVQPGQAWEYCPREALRRASKILKDEFDLVMNAGFENEFFLLKSLTREGIEEWIPFDSSHYCSSSAFDAASTILQEVASALHSIGIQVEQLHAEAGKGQFELVVEHSVCTKAADNLVYTHETVRAIARKHGLLATFIPKYKLDDMGSGSHVHLSLWQNGRNVFMASDGSSKYGISTLGKEFMAGVLHHLPSILPFIAPLPISYDRLQPNTWSGAYLFWGNENKEAPLRASSPPGIPNGLTSNFEIKSFDGSANPYLGLAAILAAGIDGLRKHLSLPEPVDTDPNPENLQRLPKSLSESLEALDKADFLEEFIDVKLLTTIKAIRKAEIDHYLENKEAHKQLIHRY</sequence>
<dbReference type="PROSITE" id="PS51987">
    <property type="entry name" value="GS_CATALYTIC"/>
    <property type="match status" value="1"/>
</dbReference>
<feature type="domain" description="GS catalytic" evidence="3">
    <location>
        <begin position="511"/>
        <end position="844"/>
    </location>
</feature>
<dbReference type="Pfam" id="PF00120">
    <property type="entry name" value="Gln-synt_C"/>
    <property type="match status" value="1"/>
</dbReference>
<dbReference type="FunFam" id="3.30.590.10:FF:000012">
    <property type="entry name" value="Glutamate-ammonia ligase"/>
    <property type="match status" value="1"/>
</dbReference>
<dbReference type="EMBL" id="JAMSHJ010000006">
    <property type="protein sequence ID" value="KAI5395732.1"/>
    <property type="molecule type" value="Genomic_DNA"/>
</dbReference>
<evidence type="ECO:0000313" key="5">
    <source>
        <dbReference type="Proteomes" id="UP001058974"/>
    </source>
</evidence>
<dbReference type="AlphaFoldDB" id="A0A9D4W628"/>
<dbReference type="SUPFAM" id="SSF54368">
    <property type="entry name" value="Glutamine synthetase, N-terminal domain"/>
    <property type="match status" value="1"/>
</dbReference>
<dbReference type="Pfam" id="PF04909">
    <property type="entry name" value="Amidohydro_2"/>
    <property type="match status" value="1"/>
</dbReference>
<dbReference type="SUPFAM" id="SSF51556">
    <property type="entry name" value="Metallo-dependent hydrolases"/>
    <property type="match status" value="1"/>
</dbReference>
<evidence type="ECO:0000256" key="1">
    <source>
        <dbReference type="PROSITE-ProRule" id="PRU01331"/>
    </source>
</evidence>
<dbReference type="Proteomes" id="UP001058974">
    <property type="component" value="Chromosome 6"/>
</dbReference>
<dbReference type="InterPro" id="IPR032466">
    <property type="entry name" value="Metal_Hydrolase"/>
</dbReference>
<evidence type="ECO:0000313" key="4">
    <source>
        <dbReference type="EMBL" id="KAI5395732.1"/>
    </source>
</evidence>
<comment type="caution">
    <text evidence="4">The sequence shown here is derived from an EMBL/GenBank/DDBJ whole genome shotgun (WGS) entry which is preliminary data.</text>
</comment>
<dbReference type="SMART" id="SM01230">
    <property type="entry name" value="Gln-synt_C"/>
    <property type="match status" value="1"/>
</dbReference>
<evidence type="ECO:0000256" key="2">
    <source>
        <dbReference type="RuleBase" id="RU000384"/>
    </source>
</evidence>
<dbReference type="GO" id="GO:0006542">
    <property type="term" value="P:glutamine biosynthetic process"/>
    <property type="evidence" value="ECO:0007669"/>
    <property type="project" value="InterPro"/>
</dbReference>
<comment type="similarity">
    <text evidence="1 2">Belongs to the glutamine synthetase family.</text>
</comment>
<keyword evidence="5" id="KW-1185">Reference proteome</keyword>
<dbReference type="InterPro" id="IPR006680">
    <property type="entry name" value="Amidohydro-rel"/>
</dbReference>
<dbReference type="Gene3D" id="3.30.590.10">
    <property type="entry name" value="Glutamine synthetase/guanido kinase, catalytic domain"/>
    <property type="match status" value="1"/>
</dbReference>
<dbReference type="FunFam" id="3.20.20.140:FF:000046">
    <property type="entry name" value="Glutamate-ammonia ligase"/>
    <property type="match status" value="1"/>
</dbReference>
<protein>
    <recommendedName>
        <fullName evidence="3">GS catalytic domain-containing protein</fullName>
    </recommendedName>
</protein>
<dbReference type="InterPro" id="IPR008146">
    <property type="entry name" value="Gln_synth_cat_dom"/>
</dbReference>
<dbReference type="SUPFAM" id="SSF55931">
    <property type="entry name" value="Glutamine synthetase/guanido kinase"/>
    <property type="match status" value="1"/>
</dbReference>
<dbReference type="Gramene" id="Psat06G0206100-T1">
    <property type="protein sequence ID" value="KAI5395732.1"/>
    <property type="gene ID" value="KIW84_062061"/>
</dbReference>
<organism evidence="4 5">
    <name type="scientific">Pisum sativum</name>
    <name type="common">Garden pea</name>
    <name type="synonym">Lathyrus oleraceus</name>
    <dbReference type="NCBI Taxonomy" id="3888"/>
    <lineage>
        <taxon>Eukaryota</taxon>
        <taxon>Viridiplantae</taxon>
        <taxon>Streptophyta</taxon>
        <taxon>Embryophyta</taxon>
        <taxon>Tracheophyta</taxon>
        <taxon>Spermatophyta</taxon>
        <taxon>Magnoliopsida</taxon>
        <taxon>eudicotyledons</taxon>
        <taxon>Gunneridae</taxon>
        <taxon>Pentapetalae</taxon>
        <taxon>rosids</taxon>
        <taxon>fabids</taxon>
        <taxon>Fabales</taxon>
        <taxon>Fabaceae</taxon>
        <taxon>Papilionoideae</taxon>
        <taxon>50 kb inversion clade</taxon>
        <taxon>NPAAA clade</taxon>
        <taxon>Hologalegina</taxon>
        <taxon>IRL clade</taxon>
        <taxon>Fabeae</taxon>
        <taxon>Lathyrus</taxon>
    </lineage>
</organism>
<dbReference type="InterPro" id="IPR014746">
    <property type="entry name" value="Gln_synth/guanido_kin_cat_dom"/>
</dbReference>
<dbReference type="PANTHER" id="PTHR43383:SF2">
    <property type="entry name" value="AMIDOHYDROLASE 2 FAMILY PROTEIN"/>
    <property type="match status" value="1"/>
</dbReference>
<dbReference type="PANTHER" id="PTHR43383">
    <property type="entry name" value="NODULIN 6"/>
    <property type="match status" value="1"/>
</dbReference>
<reference evidence="4 5" key="1">
    <citation type="journal article" date="2022" name="Nat. Genet.">
        <title>Improved pea reference genome and pan-genome highlight genomic features and evolutionary characteristics.</title>
        <authorList>
            <person name="Yang T."/>
            <person name="Liu R."/>
            <person name="Luo Y."/>
            <person name="Hu S."/>
            <person name="Wang D."/>
            <person name="Wang C."/>
            <person name="Pandey M.K."/>
            <person name="Ge S."/>
            <person name="Xu Q."/>
            <person name="Li N."/>
            <person name="Li G."/>
            <person name="Huang Y."/>
            <person name="Saxena R.K."/>
            <person name="Ji Y."/>
            <person name="Li M."/>
            <person name="Yan X."/>
            <person name="He Y."/>
            <person name="Liu Y."/>
            <person name="Wang X."/>
            <person name="Xiang C."/>
            <person name="Varshney R.K."/>
            <person name="Ding H."/>
            <person name="Gao S."/>
            <person name="Zong X."/>
        </authorList>
    </citation>
    <scope>NUCLEOTIDE SEQUENCE [LARGE SCALE GENOMIC DNA]</scope>
    <source>
        <strain evidence="4 5">cv. Zhongwan 6</strain>
    </source>
</reference>
<dbReference type="GO" id="GO:0004356">
    <property type="term" value="F:glutamine synthetase activity"/>
    <property type="evidence" value="ECO:0007669"/>
    <property type="project" value="InterPro"/>
</dbReference>
<dbReference type="FunFam" id="3.10.20.70:FF:000009">
    <property type="entry name" value="Glutamate-ammonia ligase"/>
    <property type="match status" value="1"/>
</dbReference>
<gene>
    <name evidence="4" type="ORF">KIW84_062061</name>
</gene>
<accession>A0A9D4W628</accession>
<dbReference type="Gene3D" id="3.10.20.70">
    <property type="entry name" value="Glutamine synthetase, N-terminal domain"/>
    <property type="match status" value="1"/>
</dbReference>
<dbReference type="Gene3D" id="3.20.20.140">
    <property type="entry name" value="Metal-dependent hydrolases"/>
    <property type="match status" value="1"/>
</dbReference>